<dbReference type="EMBL" id="CP014141">
    <property type="protein sequence ID" value="AMA75093.1"/>
    <property type="molecule type" value="Genomic_DNA"/>
</dbReference>
<protein>
    <submittedName>
        <fullName evidence="2">Uncharacterized protein</fullName>
    </submittedName>
</protein>
<reference evidence="2 3" key="1">
    <citation type="submission" date="2016-01" db="EMBL/GenBank/DDBJ databases">
        <title>Genome sequence of Thermus parvatiensis, a thermophile isolated from a hot water spring.</title>
        <authorList>
            <person name="Tripathi C."/>
            <person name="Lal R."/>
        </authorList>
    </citation>
    <scope>NUCLEOTIDE SEQUENCE [LARGE SCALE GENOMIC DNA]</scope>
    <source>
        <strain evidence="2 3">RL</strain>
    </source>
</reference>
<proteinExistence type="predicted"/>
<evidence type="ECO:0000313" key="3">
    <source>
        <dbReference type="Proteomes" id="UP000061630"/>
    </source>
</evidence>
<feature type="chain" id="PRO_5007065511" evidence="1">
    <location>
        <begin position="24"/>
        <end position="271"/>
    </location>
</feature>
<name>A0A0X8D883_9DEIN</name>
<organism evidence="2 3">
    <name type="scientific">Thermus parvatiensis</name>
    <dbReference type="NCBI Taxonomy" id="456163"/>
    <lineage>
        <taxon>Bacteria</taxon>
        <taxon>Thermotogati</taxon>
        <taxon>Deinococcota</taxon>
        <taxon>Deinococci</taxon>
        <taxon>Thermales</taxon>
        <taxon>Thermaceae</taxon>
        <taxon>Thermus</taxon>
    </lineage>
</organism>
<sequence>MRRWAVLLLLLAVAQAQSFFSLSAVDKSVFGFGQALPAGLWWRVGVDHNLEASAHLYLRREGLTNPLFPRLGFMGLGLPGAYYLGLGVEVGSDGRRVSGLVGLEAFLGEGFAVFLEGMGPVLDVGGAHFGVGLRYYLSGREAFTPVFDPERRFRLYVPIPTGRPVVAALAYEEEGYALWLGGWAFFLFGALWPALGAHAYLGDAFFGLGTGYRPGDTWVAFPYLGYRFRLGEGMESQLRLQAPFRFSAERGLEDFFGLVFNLLDFTLVFPL</sequence>
<feature type="signal peptide" evidence="1">
    <location>
        <begin position="1"/>
        <end position="23"/>
    </location>
</feature>
<dbReference type="Proteomes" id="UP000061630">
    <property type="component" value="Chromosome"/>
</dbReference>
<accession>A0A0X8D883</accession>
<dbReference type="KEGG" id="tpar:AV541_01990"/>
<keyword evidence="1" id="KW-0732">Signal</keyword>
<evidence type="ECO:0000256" key="1">
    <source>
        <dbReference type="SAM" id="SignalP"/>
    </source>
</evidence>
<gene>
    <name evidence="2" type="ORF">AV541_01990</name>
</gene>
<evidence type="ECO:0000313" key="2">
    <source>
        <dbReference type="EMBL" id="AMA75093.1"/>
    </source>
</evidence>
<dbReference type="AlphaFoldDB" id="A0A0X8D883"/>